<dbReference type="GO" id="GO:0006313">
    <property type="term" value="P:DNA transposition"/>
    <property type="evidence" value="ECO:0007669"/>
    <property type="project" value="InterPro"/>
</dbReference>
<accession>A0A3N2H348</accession>
<evidence type="ECO:0000256" key="3">
    <source>
        <dbReference type="ARBA" id="ARBA00022578"/>
    </source>
</evidence>
<dbReference type="InterPro" id="IPR001207">
    <property type="entry name" value="Transposase_mutator"/>
</dbReference>
<dbReference type="PANTHER" id="PTHR32305">
    <property type="match status" value="1"/>
</dbReference>
<feature type="compositionally biased region" description="Pro residues" evidence="6">
    <location>
        <begin position="57"/>
        <end position="66"/>
    </location>
</feature>
<dbReference type="GO" id="GO:0004803">
    <property type="term" value="F:transposase activity"/>
    <property type="evidence" value="ECO:0007669"/>
    <property type="project" value="InterPro"/>
</dbReference>
<keyword evidence="4" id="KW-0238">DNA-binding</keyword>
<protein>
    <submittedName>
        <fullName evidence="7">RHS repeat-associated protein</fullName>
    </submittedName>
</protein>
<feature type="region of interest" description="Disordered" evidence="6">
    <location>
        <begin position="39"/>
        <end position="66"/>
    </location>
</feature>
<organism evidence="7 8">
    <name type="scientific">Amycolatopsis thermoflava</name>
    <dbReference type="NCBI Taxonomy" id="84480"/>
    <lineage>
        <taxon>Bacteria</taxon>
        <taxon>Bacillati</taxon>
        <taxon>Actinomycetota</taxon>
        <taxon>Actinomycetes</taxon>
        <taxon>Pseudonocardiales</taxon>
        <taxon>Pseudonocardiaceae</taxon>
        <taxon>Amycolatopsis</taxon>
        <taxon>Amycolatopsis methanolica group</taxon>
    </lineage>
</organism>
<evidence type="ECO:0000256" key="2">
    <source>
        <dbReference type="ARBA" id="ARBA00010961"/>
    </source>
</evidence>
<sequence length="672" mass="72512">MFIDAIVVKVRDGQVANRPFCAAIGVTVDGRKDVLGLWPGSGGEGATVTNTETGQTPRPPPTPPPPRAQVLRETKANGNTVDYGYHLDGQPASQIEKKPNGTLVAQHLLDYSPNGDRTRDASKIQNADNAAAYLDEIREYLYDPQDRIASVTKKNAGTGAVLETENYLHDANSNVTSQTVEGATTTFTYDRNRLTSAVSNGVTAAYNYDPFGRLNTVTAAGQIIESYTYDGFDRTAQHKKLAPGTTNLTTTSYAYDPLDRTVTKTDNAGTPQAKTTNFAYLGLTDQVVTEEIGGQIQRSYAYDAFGQRLSQLKHDTDGTGPQIAEDAVYGYNPHSDVETLTTPGGDTRATYGYTAYGSNDEQAFTGIDKPDTQNPGKEPYNFYRYNGKRWDNASGSYDMGFRDYNPGLNRFLTRDSYNGALADLNLGTDPRAANRYSFTGGNPITRIELDGHRPEDEPGYCLGYQGDCGIDPTAGNTVRGEYSPEQLAGMGVLQAQQPHVGSYQLPNAKADYGALTTKAADTLASQAAAQGPPRNPLEELWRGAFAAEGACVELGRDSCSAEMEPALMADRAAIEEAFKQHSQGMSLTDALNVGIMAIAQMGIAVGSNRTGVVRGGVLKGARSAWRRIFGCGIRPDDAPKMEPGPRVGKGIQTPQWATHRRYQLANAERFSS</sequence>
<dbReference type="NCBIfam" id="TIGR01643">
    <property type="entry name" value="YD_repeat_2x"/>
    <property type="match status" value="1"/>
</dbReference>
<evidence type="ECO:0000313" key="7">
    <source>
        <dbReference type="EMBL" id="ROS43342.1"/>
    </source>
</evidence>
<proteinExistence type="inferred from homology"/>
<dbReference type="AlphaFoldDB" id="A0A3N2H348"/>
<keyword evidence="3" id="KW-0815">Transposition</keyword>
<comment type="similarity">
    <text evidence="2">Belongs to the transposase mutator family.</text>
</comment>
<gene>
    <name evidence="7" type="ORF">EDD35_5752</name>
</gene>
<name>A0A3N2H348_9PSEU</name>
<dbReference type="Proteomes" id="UP000274843">
    <property type="component" value="Unassembled WGS sequence"/>
</dbReference>
<reference evidence="7 8" key="1">
    <citation type="submission" date="2018-11" db="EMBL/GenBank/DDBJ databases">
        <title>Sequencing the genomes of 1000 actinobacteria strains.</title>
        <authorList>
            <person name="Klenk H.-P."/>
        </authorList>
    </citation>
    <scope>NUCLEOTIDE SEQUENCE [LARGE SCALE GENOMIC DNA]</scope>
    <source>
        <strain evidence="7 8">DSM 44348</strain>
    </source>
</reference>
<dbReference type="GO" id="GO:0003677">
    <property type="term" value="F:DNA binding"/>
    <property type="evidence" value="ECO:0007669"/>
    <property type="project" value="UniProtKB-KW"/>
</dbReference>
<evidence type="ECO:0000313" key="8">
    <source>
        <dbReference type="Proteomes" id="UP000274843"/>
    </source>
</evidence>
<evidence type="ECO:0000256" key="1">
    <source>
        <dbReference type="ARBA" id="ARBA00002190"/>
    </source>
</evidence>
<evidence type="ECO:0000256" key="5">
    <source>
        <dbReference type="ARBA" id="ARBA00023172"/>
    </source>
</evidence>
<evidence type="ECO:0000256" key="6">
    <source>
        <dbReference type="SAM" id="MobiDB-lite"/>
    </source>
</evidence>
<evidence type="ECO:0000256" key="4">
    <source>
        <dbReference type="ARBA" id="ARBA00023125"/>
    </source>
</evidence>
<dbReference type="NCBIfam" id="TIGR03696">
    <property type="entry name" value="Rhs_assc_core"/>
    <property type="match status" value="1"/>
</dbReference>
<dbReference type="InterPro" id="IPR006530">
    <property type="entry name" value="YD"/>
</dbReference>
<dbReference type="PANTHER" id="PTHR32305:SF15">
    <property type="entry name" value="PROTEIN RHSA-RELATED"/>
    <property type="match status" value="1"/>
</dbReference>
<comment type="function">
    <text evidence="1">Required for the transposition of the insertion element.</text>
</comment>
<dbReference type="InterPro" id="IPR022385">
    <property type="entry name" value="Rhs_assc_core"/>
</dbReference>
<keyword evidence="5" id="KW-0233">DNA recombination</keyword>
<keyword evidence="8" id="KW-1185">Reference proteome</keyword>
<dbReference type="InterPro" id="IPR050708">
    <property type="entry name" value="T6SS_VgrG/RHS"/>
</dbReference>
<comment type="caution">
    <text evidence="7">The sequence shown here is derived from an EMBL/GenBank/DDBJ whole genome shotgun (WGS) entry which is preliminary data.</text>
</comment>
<dbReference type="Pfam" id="PF00872">
    <property type="entry name" value="Transposase_mut"/>
    <property type="match status" value="1"/>
</dbReference>
<dbReference type="EMBL" id="RKHY01000001">
    <property type="protein sequence ID" value="ROS43342.1"/>
    <property type="molecule type" value="Genomic_DNA"/>
</dbReference>
<dbReference type="Gene3D" id="2.180.10.10">
    <property type="entry name" value="RHS repeat-associated core"/>
    <property type="match status" value="1"/>
</dbReference>